<evidence type="ECO:0000313" key="1">
    <source>
        <dbReference type="Proteomes" id="UP000095286"/>
    </source>
</evidence>
<evidence type="ECO:0000313" key="2">
    <source>
        <dbReference type="WBParaSite" id="RSKR_0000323300.1"/>
    </source>
</evidence>
<accession>A0AC35TQZ0</accession>
<dbReference type="WBParaSite" id="RSKR_0000323300.1">
    <property type="protein sequence ID" value="RSKR_0000323300.1"/>
    <property type="gene ID" value="RSKR_0000323300"/>
</dbReference>
<sequence length="510" mass="58156">MNILRICLFFAGVAFLSATVIPLTDDNIEKTLQDYDIVLINFSAEWCRFSQMLKPIFAEASEKIADDLKSRIAFASVDADKYTAIAQKYHINKYPTLKLVKFGELVKKEYRGQRSADSLAEYVTKILNSAFVQVHSEEDLAAKLDKKKSSIIAYSTGVSKPFEEAVKSAGAFSEDCNLYLGTGEWVEKHTTSGHLFEFYNAREGTRQPFQGDFNNIPQLKEWISSNCVPIIREITFENAEEMTEEGLPFLILFRTVGDTASEKKFSDTVMREIQDQKKSVNCLMADGKQFAHPLHHLGKSEKDLPLVVIDSFRHMYLFKDFKNLDVQGSLRQFVLDLHSGRLHREFHHGPDPNAPPGINADTTAPPSVFEKLKPSDARYTMLNKDELQLRIEQLIEYEEREKTVPLPPPRNPRLQFTSVILLMYSIERNDIQEVERLLKLKNVDINLQNDYGKTALHECCITNKIEFLALLIYYGADVNIGDNDLWTPLHSAAFFGHNDVARILIDESVE</sequence>
<name>A0AC35TQZ0_9BILA</name>
<organism evidence="1 2">
    <name type="scientific">Rhabditophanes sp. KR3021</name>
    <dbReference type="NCBI Taxonomy" id="114890"/>
    <lineage>
        <taxon>Eukaryota</taxon>
        <taxon>Metazoa</taxon>
        <taxon>Ecdysozoa</taxon>
        <taxon>Nematoda</taxon>
        <taxon>Chromadorea</taxon>
        <taxon>Rhabditida</taxon>
        <taxon>Tylenchina</taxon>
        <taxon>Panagrolaimomorpha</taxon>
        <taxon>Strongyloidoidea</taxon>
        <taxon>Alloionematidae</taxon>
        <taxon>Rhabditophanes</taxon>
    </lineage>
</organism>
<dbReference type="Proteomes" id="UP000095286">
    <property type="component" value="Unplaced"/>
</dbReference>
<protein>
    <submittedName>
        <fullName evidence="2">Thioredoxin domain-containing protein</fullName>
    </submittedName>
</protein>
<proteinExistence type="predicted"/>
<reference evidence="2" key="1">
    <citation type="submission" date="2016-11" db="UniProtKB">
        <authorList>
            <consortium name="WormBaseParasite"/>
        </authorList>
    </citation>
    <scope>IDENTIFICATION</scope>
    <source>
        <strain evidence="2">KR3021</strain>
    </source>
</reference>